<sequence length="68" mass="7382">MSLGNKKYRAVGGVGGRGGVRGAQLAREAQHDLSFNNAERHTQRHSHEMPAPRDTASRTTHTTNTDAN</sequence>
<evidence type="ECO:0000313" key="3">
    <source>
        <dbReference type="Proteomes" id="UP000789524"/>
    </source>
</evidence>
<accession>A0A8J2VXU3</accession>
<evidence type="ECO:0000256" key="1">
    <source>
        <dbReference type="SAM" id="MobiDB-lite"/>
    </source>
</evidence>
<gene>
    <name evidence="2" type="ORF">DCHRY22_LOCUS4040</name>
</gene>
<dbReference type="Proteomes" id="UP000789524">
    <property type="component" value="Unassembled WGS sequence"/>
</dbReference>
<reference evidence="2" key="1">
    <citation type="submission" date="2021-09" db="EMBL/GenBank/DDBJ databases">
        <authorList>
            <person name="Martin H S."/>
        </authorList>
    </citation>
    <scope>NUCLEOTIDE SEQUENCE</scope>
</reference>
<proteinExistence type="predicted"/>
<comment type="caution">
    <text evidence="2">The sequence shown here is derived from an EMBL/GenBank/DDBJ whole genome shotgun (WGS) entry which is preliminary data.</text>
</comment>
<keyword evidence="3" id="KW-1185">Reference proteome</keyword>
<feature type="compositionally biased region" description="Basic and acidic residues" evidence="1">
    <location>
        <begin position="38"/>
        <end position="51"/>
    </location>
</feature>
<evidence type="ECO:0000313" key="2">
    <source>
        <dbReference type="EMBL" id="CAG9562763.1"/>
    </source>
</evidence>
<feature type="region of interest" description="Disordered" evidence="1">
    <location>
        <begin position="1"/>
        <end position="68"/>
    </location>
</feature>
<protein>
    <submittedName>
        <fullName evidence="2">(African queen) hypothetical protein</fullName>
    </submittedName>
</protein>
<dbReference type="AlphaFoldDB" id="A0A8J2VXU3"/>
<feature type="compositionally biased region" description="Gly residues" evidence="1">
    <location>
        <begin position="12"/>
        <end position="21"/>
    </location>
</feature>
<organism evidence="2 3">
    <name type="scientific">Danaus chrysippus</name>
    <name type="common">African queen</name>
    <dbReference type="NCBI Taxonomy" id="151541"/>
    <lineage>
        <taxon>Eukaryota</taxon>
        <taxon>Metazoa</taxon>
        <taxon>Ecdysozoa</taxon>
        <taxon>Arthropoda</taxon>
        <taxon>Hexapoda</taxon>
        <taxon>Insecta</taxon>
        <taxon>Pterygota</taxon>
        <taxon>Neoptera</taxon>
        <taxon>Endopterygota</taxon>
        <taxon>Lepidoptera</taxon>
        <taxon>Glossata</taxon>
        <taxon>Ditrysia</taxon>
        <taxon>Papilionoidea</taxon>
        <taxon>Nymphalidae</taxon>
        <taxon>Danainae</taxon>
        <taxon>Danaini</taxon>
        <taxon>Danaina</taxon>
        <taxon>Danaus</taxon>
        <taxon>Anosia</taxon>
    </lineage>
</organism>
<feature type="compositionally biased region" description="Polar residues" evidence="1">
    <location>
        <begin position="57"/>
        <end position="68"/>
    </location>
</feature>
<dbReference type="EMBL" id="CAKASE010000048">
    <property type="protein sequence ID" value="CAG9562763.1"/>
    <property type="molecule type" value="Genomic_DNA"/>
</dbReference>
<name>A0A8J2VXU3_9NEOP</name>